<protein>
    <recommendedName>
        <fullName evidence="4">EAL domain-containing protein</fullName>
    </recommendedName>
</protein>
<name>A0A917C1M6_9PROT</name>
<organism evidence="2 3">
    <name type="scientific">Terasakiella brassicae</name>
    <dbReference type="NCBI Taxonomy" id="1634917"/>
    <lineage>
        <taxon>Bacteria</taxon>
        <taxon>Pseudomonadati</taxon>
        <taxon>Pseudomonadota</taxon>
        <taxon>Alphaproteobacteria</taxon>
        <taxon>Rhodospirillales</taxon>
        <taxon>Terasakiellaceae</taxon>
        <taxon>Terasakiella</taxon>
    </lineage>
</organism>
<dbReference type="AlphaFoldDB" id="A0A917C1M6"/>
<evidence type="ECO:0000313" key="3">
    <source>
        <dbReference type="Proteomes" id="UP000632498"/>
    </source>
</evidence>
<feature type="compositionally biased region" description="Basic and acidic residues" evidence="1">
    <location>
        <begin position="203"/>
        <end position="219"/>
    </location>
</feature>
<sequence length="519" mass="59030">MFKWIKTAKKIFSGIGEDRALVRIKDDGFMSDDIAVSIEDIISEEDHEDIGKLHVLSMTEFHQALGDTWDKREDKIFRLTEGVMRDRVGQGNRWEHQSQEIYIMLFPTLSEIEADARAYDIAEEVGRKIIGDRFDGERRPLVRVAGVDPKDALKEDGSLNIEFLEKAGRAGEAAGNAKEKGANDNTQEKTPQKTSIDPQQQTHDPKEDKTNWKEHHLAHAENNPHWQKGQKKPSSMSEAQWVQLQRERKETSKDEPQWVVMSKEKEEKSTNPPLLPKDKPTYAVEYAPCWERDSQSLRLYRARFCYTSPTGQKLEGSKAYGKANNQQKLKTDLWVLQQAAKALFSFNTQNIVTPVFIPIHSPSLRGENLQAVLETLAKFTLPLRERFLIIEILDDGHWTTDDLQHTCTALNSVVNGTALTLNAENKFATPLCNELNWVGIDFSILNSKNGISLPQLENRLTEITALDAKPYALGLRRRDQVNDMLEIGMELINGAALVRNTPKLRPPFNLPIERLQKSV</sequence>
<evidence type="ECO:0000313" key="2">
    <source>
        <dbReference type="EMBL" id="GGF65574.1"/>
    </source>
</evidence>
<feature type="compositionally biased region" description="Polar residues" evidence="1">
    <location>
        <begin position="232"/>
        <end position="243"/>
    </location>
</feature>
<reference evidence="2" key="1">
    <citation type="journal article" date="2014" name="Int. J. Syst. Evol. Microbiol.">
        <title>Complete genome sequence of Corynebacterium casei LMG S-19264T (=DSM 44701T), isolated from a smear-ripened cheese.</title>
        <authorList>
            <consortium name="US DOE Joint Genome Institute (JGI-PGF)"/>
            <person name="Walter F."/>
            <person name="Albersmeier A."/>
            <person name="Kalinowski J."/>
            <person name="Ruckert C."/>
        </authorList>
    </citation>
    <scope>NUCLEOTIDE SEQUENCE</scope>
    <source>
        <strain evidence="2">CGMCC 1.15254</strain>
    </source>
</reference>
<feature type="region of interest" description="Disordered" evidence="1">
    <location>
        <begin position="170"/>
        <end position="277"/>
    </location>
</feature>
<evidence type="ECO:0000256" key="1">
    <source>
        <dbReference type="SAM" id="MobiDB-lite"/>
    </source>
</evidence>
<dbReference type="Proteomes" id="UP000632498">
    <property type="component" value="Unassembled WGS sequence"/>
</dbReference>
<proteinExistence type="predicted"/>
<dbReference type="RefSeq" id="WP_188664323.1">
    <property type="nucleotide sequence ID" value="NZ_BMHV01000012.1"/>
</dbReference>
<evidence type="ECO:0008006" key="4">
    <source>
        <dbReference type="Google" id="ProtNLM"/>
    </source>
</evidence>
<feature type="compositionally biased region" description="Basic and acidic residues" evidence="1">
    <location>
        <begin position="245"/>
        <end position="269"/>
    </location>
</feature>
<accession>A0A917C1M6</accession>
<keyword evidence="3" id="KW-1185">Reference proteome</keyword>
<gene>
    <name evidence="2" type="ORF">GCM10011332_19560</name>
</gene>
<reference evidence="2" key="2">
    <citation type="submission" date="2020-09" db="EMBL/GenBank/DDBJ databases">
        <authorList>
            <person name="Sun Q."/>
            <person name="Zhou Y."/>
        </authorList>
    </citation>
    <scope>NUCLEOTIDE SEQUENCE</scope>
    <source>
        <strain evidence="2">CGMCC 1.15254</strain>
    </source>
</reference>
<dbReference type="EMBL" id="BMHV01000012">
    <property type="protein sequence ID" value="GGF65574.1"/>
    <property type="molecule type" value="Genomic_DNA"/>
</dbReference>
<feature type="compositionally biased region" description="Basic and acidic residues" evidence="1">
    <location>
        <begin position="177"/>
        <end position="191"/>
    </location>
</feature>
<feature type="compositionally biased region" description="Polar residues" evidence="1">
    <location>
        <begin position="192"/>
        <end position="202"/>
    </location>
</feature>
<comment type="caution">
    <text evidence="2">The sequence shown here is derived from an EMBL/GenBank/DDBJ whole genome shotgun (WGS) entry which is preliminary data.</text>
</comment>